<feature type="non-terminal residue" evidence="3">
    <location>
        <position position="1"/>
    </location>
</feature>
<protein>
    <submittedName>
        <fullName evidence="3">Uncharacterized protein</fullName>
    </submittedName>
</protein>
<dbReference type="PANTHER" id="PTHR22227">
    <property type="entry name" value="FAMILY WITH SEQUENCE SIMILARITY 122B ISOFORM X1"/>
    <property type="match status" value="1"/>
</dbReference>
<sequence length="338" mass="37403">LYEMQAEAFGMDDLIDCDNQSRIGRGKSSDDCEMSRPRSLPGNYDFNMGSSTRVPRLLSSGVCISSAPGTSFYKSAEMSRSTQSLNEFPSMSNTDAYMKLQPRNRCRSGSFTENTSSNNFFFEPMKIMPRLKELKREACVKVHIADDYAGEKFLVDASHLTAGWSALDLNDGESSGSARGRTKSFSEPVHIFTNSYPSSCSPSPPTRVEKQCYSPSMQQIVRNVVFSGNSNESPTRQGIIMRSVSPIAVQSPRLKRKSLENYQPSTKKPMFRSQSPLDSAFNFRSQFIPNFDYSLSTSSIDSESCSSSAGGASTRNEMLDSPLIVDLEMADVEESSSR</sequence>
<reference evidence="3 4" key="1">
    <citation type="submission" date="2015-01" db="EMBL/GenBank/DDBJ databases">
        <title>Evolution of Trichinella species and genotypes.</title>
        <authorList>
            <person name="Korhonen P.K."/>
            <person name="Edoardo P."/>
            <person name="Giuseppe L.R."/>
            <person name="Gasser R.B."/>
        </authorList>
    </citation>
    <scope>NUCLEOTIDE SEQUENCE [LARGE SCALE GENOMIC DNA]</scope>
    <source>
        <strain evidence="3">ISS37</strain>
    </source>
</reference>
<evidence type="ECO:0000256" key="2">
    <source>
        <dbReference type="SAM" id="MobiDB-lite"/>
    </source>
</evidence>
<dbReference type="Proteomes" id="UP000054630">
    <property type="component" value="Unassembled WGS sequence"/>
</dbReference>
<dbReference type="OrthoDB" id="10036177at2759"/>
<feature type="region of interest" description="Disordered" evidence="2">
    <location>
        <begin position="300"/>
        <end position="321"/>
    </location>
</feature>
<dbReference type="GO" id="GO:0004865">
    <property type="term" value="F:protein serine/threonine phosphatase inhibitor activity"/>
    <property type="evidence" value="ECO:0007669"/>
    <property type="project" value="InterPro"/>
</dbReference>
<evidence type="ECO:0000313" key="3">
    <source>
        <dbReference type="EMBL" id="KRX26833.1"/>
    </source>
</evidence>
<evidence type="ECO:0000256" key="1">
    <source>
        <dbReference type="ARBA" id="ARBA00006725"/>
    </source>
</evidence>
<dbReference type="PANTHER" id="PTHR22227:SF6">
    <property type="entry name" value="FAMILY WITH SEQUENCE SIMILARITY 122B ISOFORM X1"/>
    <property type="match status" value="1"/>
</dbReference>
<organism evidence="3 4">
    <name type="scientific">Trichinella nelsoni</name>
    <dbReference type="NCBI Taxonomy" id="6336"/>
    <lineage>
        <taxon>Eukaryota</taxon>
        <taxon>Metazoa</taxon>
        <taxon>Ecdysozoa</taxon>
        <taxon>Nematoda</taxon>
        <taxon>Enoplea</taxon>
        <taxon>Dorylaimia</taxon>
        <taxon>Trichinellida</taxon>
        <taxon>Trichinellidae</taxon>
        <taxon>Trichinella</taxon>
    </lineage>
</organism>
<proteinExistence type="inferred from homology"/>
<accession>A0A0V0SJG5</accession>
<evidence type="ECO:0000313" key="4">
    <source>
        <dbReference type="Proteomes" id="UP000054630"/>
    </source>
</evidence>
<gene>
    <name evidence="3" type="ORF">T07_961</name>
</gene>
<keyword evidence="4" id="KW-1185">Reference proteome</keyword>
<name>A0A0V0SJG5_9BILA</name>
<dbReference type="InterPro" id="IPR026716">
    <property type="entry name" value="PBIR1/2/3"/>
</dbReference>
<dbReference type="AlphaFoldDB" id="A0A0V0SJG5"/>
<comment type="similarity">
    <text evidence="1">Belongs to the FAM122 family.</text>
</comment>
<dbReference type="EMBL" id="JYDL01000005">
    <property type="protein sequence ID" value="KRX26833.1"/>
    <property type="molecule type" value="Genomic_DNA"/>
</dbReference>
<comment type="caution">
    <text evidence="3">The sequence shown here is derived from an EMBL/GenBank/DDBJ whole genome shotgun (WGS) entry which is preliminary data.</text>
</comment>